<evidence type="ECO:0000313" key="2">
    <source>
        <dbReference type="Proteomes" id="UP000063699"/>
    </source>
</evidence>
<name>A0A0N9I5P3_9PSEU</name>
<dbReference type="CDD" id="cd07812">
    <property type="entry name" value="SRPBCC"/>
    <property type="match status" value="1"/>
</dbReference>
<dbReference type="Proteomes" id="UP000063699">
    <property type="component" value="Chromosome"/>
</dbReference>
<proteinExistence type="predicted"/>
<evidence type="ECO:0000313" key="1">
    <source>
        <dbReference type="EMBL" id="ALG09739.1"/>
    </source>
</evidence>
<sequence>MGETNTKSAPLFHVRTEVRVSATPEEVYAVVSDMARASEWSVECLGGRWVSGEPATVGAVFRGDNRRGPDVVSWAPVVRGDWTTDSEVVAAEPGRVFGWAIRSKAGQAQDSVWTFEMAPAAGGCVLTHHFRMGEATEGIRGITADMSDDEKRRFFSEWGAKLEQDIAATLVRVKEVVETN</sequence>
<dbReference type="InterPro" id="IPR023393">
    <property type="entry name" value="START-like_dom_sf"/>
</dbReference>
<organism evidence="1 2">
    <name type="scientific">Kibdelosporangium phytohabitans</name>
    <dbReference type="NCBI Taxonomy" id="860235"/>
    <lineage>
        <taxon>Bacteria</taxon>
        <taxon>Bacillati</taxon>
        <taxon>Actinomycetota</taxon>
        <taxon>Actinomycetes</taxon>
        <taxon>Pseudonocardiales</taxon>
        <taxon>Pseudonocardiaceae</taxon>
        <taxon>Kibdelosporangium</taxon>
    </lineage>
</organism>
<dbReference type="RefSeq" id="WP_054291643.1">
    <property type="nucleotide sequence ID" value="NZ_CP012752.1"/>
</dbReference>
<dbReference type="KEGG" id="kphy:AOZ06_25100"/>
<keyword evidence="2" id="KW-1185">Reference proteome</keyword>
<dbReference type="Gene3D" id="3.30.530.20">
    <property type="match status" value="1"/>
</dbReference>
<dbReference type="Pfam" id="PF10604">
    <property type="entry name" value="Polyketide_cyc2"/>
    <property type="match status" value="1"/>
</dbReference>
<gene>
    <name evidence="1" type="ORF">AOZ06_25100</name>
</gene>
<accession>A0A0N9I5P3</accession>
<dbReference type="SUPFAM" id="SSF55961">
    <property type="entry name" value="Bet v1-like"/>
    <property type="match status" value="1"/>
</dbReference>
<dbReference type="AlphaFoldDB" id="A0A0N9I5P3"/>
<dbReference type="EMBL" id="CP012752">
    <property type="protein sequence ID" value="ALG09739.1"/>
    <property type="molecule type" value="Genomic_DNA"/>
</dbReference>
<dbReference type="InterPro" id="IPR019587">
    <property type="entry name" value="Polyketide_cyclase/dehydratase"/>
</dbReference>
<reference evidence="1 2" key="1">
    <citation type="submission" date="2015-07" db="EMBL/GenBank/DDBJ databases">
        <title>Genome sequencing of Kibdelosporangium phytohabitans.</title>
        <authorList>
            <person name="Qin S."/>
            <person name="Xing K."/>
        </authorList>
    </citation>
    <scope>NUCLEOTIDE SEQUENCE [LARGE SCALE GENOMIC DNA]</scope>
    <source>
        <strain evidence="1 2">KLBMP1111</strain>
    </source>
</reference>
<protein>
    <submittedName>
        <fullName evidence="1">Polyketide cyclase</fullName>
    </submittedName>
</protein>
<dbReference type="OrthoDB" id="4618973at2"/>
<dbReference type="STRING" id="860235.AOZ06_25100"/>